<proteinExistence type="predicted"/>
<feature type="compositionally biased region" description="Basic residues" evidence="1">
    <location>
        <begin position="160"/>
        <end position="169"/>
    </location>
</feature>
<reference evidence="2 3" key="1">
    <citation type="submission" date="2024-10" db="EMBL/GenBank/DDBJ databases">
        <title>Updated reference genomes for cyclostephanoid diatoms.</title>
        <authorList>
            <person name="Roberts W.R."/>
            <person name="Alverson A.J."/>
        </authorList>
    </citation>
    <scope>NUCLEOTIDE SEQUENCE [LARGE SCALE GENOMIC DNA]</scope>
    <source>
        <strain evidence="2 3">AJA010-31</strain>
    </source>
</reference>
<evidence type="ECO:0008006" key="4">
    <source>
        <dbReference type="Google" id="ProtNLM"/>
    </source>
</evidence>
<name>A0ABD3NTF5_9STRA</name>
<gene>
    <name evidence="2" type="ORF">ACHAWO_012040</name>
</gene>
<dbReference type="AlphaFoldDB" id="A0ABD3NTF5"/>
<feature type="compositionally biased region" description="Basic residues" evidence="1">
    <location>
        <begin position="20"/>
        <end position="35"/>
    </location>
</feature>
<feature type="compositionally biased region" description="Polar residues" evidence="1">
    <location>
        <begin position="133"/>
        <end position="146"/>
    </location>
</feature>
<feature type="compositionally biased region" description="Basic and acidic residues" evidence="1">
    <location>
        <begin position="51"/>
        <end position="108"/>
    </location>
</feature>
<dbReference type="PANTHER" id="PTHR42256:SF1">
    <property type="entry name" value="FE2OG DIOXYGENASE DOMAIN-CONTAINING PROTEIN"/>
    <property type="match status" value="1"/>
</dbReference>
<dbReference type="Proteomes" id="UP001530400">
    <property type="component" value="Unassembled WGS sequence"/>
</dbReference>
<sequence>MSITDHAPHPMDAPLSSGRDRRRSRSRSRSRSRQRSRGDRERYDGLGGYDRQQRGHYGPEKHSRREDDRYGPDRREDHRRGNHRDHGSRRDDRRDNGDFRGPERDFRQQHSHRDHHPPAASIPSHRPIKHSYRINTSAPPDTNLPNTVKEDPRGSDPTKRITKKAKGRGNGRNTESFDPADTLVRPDLRVWVGSREKKVFDKRLKHDDVCVFNSLYIITILSSVVIIPELFGQESDWSLYYNLVEEMTELQKSNPSAEWISWHEGAHLISKNPSGSPTFEKVIDRLCEYFKIQKKSIGTRFNWYRDSSDWKPFHHDSAAFNPQRAKTQNITVGVSFGSCRELAFIRTVPQQTGDKVKIYFPQTNNGVFSFGRDVNILWKHGVNALAEEDQDGKGRISIILWGLAEGFVEEEGSPPLLGSDGQGPHAQRRDHGRGGGGGGHHSRNHGRR</sequence>
<dbReference type="PANTHER" id="PTHR42256">
    <property type="entry name" value="OXOGLUTARATE/IRON-DEPENDENT DIOXYGENASE"/>
    <property type="match status" value="1"/>
</dbReference>
<evidence type="ECO:0000313" key="3">
    <source>
        <dbReference type="Proteomes" id="UP001530400"/>
    </source>
</evidence>
<evidence type="ECO:0000313" key="2">
    <source>
        <dbReference type="EMBL" id="KAL3778552.1"/>
    </source>
</evidence>
<feature type="region of interest" description="Disordered" evidence="1">
    <location>
        <begin position="411"/>
        <end position="448"/>
    </location>
</feature>
<organism evidence="2 3">
    <name type="scientific">Cyclotella atomus</name>
    <dbReference type="NCBI Taxonomy" id="382360"/>
    <lineage>
        <taxon>Eukaryota</taxon>
        <taxon>Sar</taxon>
        <taxon>Stramenopiles</taxon>
        <taxon>Ochrophyta</taxon>
        <taxon>Bacillariophyta</taxon>
        <taxon>Coscinodiscophyceae</taxon>
        <taxon>Thalassiosirophycidae</taxon>
        <taxon>Stephanodiscales</taxon>
        <taxon>Stephanodiscaceae</taxon>
        <taxon>Cyclotella</taxon>
    </lineage>
</organism>
<comment type="caution">
    <text evidence="2">The sequence shown here is derived from an EMBL/GenBank/DDBJ whole genome shotgun (WGS) entry which is preliminary data.</text>
</comment>
<dbReference type="Gene3D" id="2.60.120.590">
    <property type="entry name" value="Alpha-ketoglutarate-dependent dioxygenase AlkB-like"/>
    <property type="match status" value="1"/>
</dbReference>
<dbReference type="EMBL" id="JALLPJ020000980">
    <property type="protein sequence ID" value="KAL3778552.1"/>
    <property type="molecule type" value="Genomic_DNA"/>
</dbReference>
<protein>
    <recommendedName>
        <fullName evidence="4">Fe2OG dioxygenase domain-containing protein</fullName>
    </recommendedName>
</protein>
<dbReference type="InterPro" id="IPR037151">
    <property type="entry name" value="AlkB-like_sf"/>
</dbReference>
<feature type="region of interest" description="Disordered" evidence="1">
    <location>
        <begin position="1"/>
        <end position="180"/>
    </location>
</feature>
<evidence type="ECO:0000256" key="1">
    <source>
        <dbReference type="SAM" id="MobiDB-lite"/>
    </source>
</evidence>
<feature type="compositionally biased region" description="Basic and acidic residues" evidence="1">
    <location>
        <begin position="148"/>
        <end position="159"/>
    </location>
</feature>
<accession>A0ABD3NTF5</accession>
<keyword evidence="3" id="KW-1185">Reference proteome</keyword>
<dbReference type="SUPFAM" id="SSF51197">
    <property type="entry name" value="Clavaminate synthase-like"/>
    <property type="match status" value="1"/>
</dbReference>